<dbReference type="Gene3D" id="3.30.540.10">
    <property type="entry name" value="Fructose-1,6-Bisphosphatase, subunit A, domain 1"/>
    <property type="match status" value="1"/>
</dbReference>
<dbReference type="GO" id="GO:0008934">
    <property type="term" value="F:inositol monophosphate 1-phosphatase activity"/>
    <property type="evidence" value="ECO:0007669"/>
    <property type="project" value="TreeGrafter"/>
</dbReference>
<name>A0A367CD40_9ENTE</name>
<organism evidence="6 7">
    <name type="scientific">Enterococcus durans</name>
    <dbReference type="NCBI Taxonomy" id="53345"/>
    <lineage>
        <taxon>Bacteria</taxon>
        <taxon>Bacillati</taxon>
        <taxon>Bacillota</taxon>
        <taxon>Bacilli</taxon>
        <taxon>Lactobacillales</taxon>
        <taxon>Enterococcaceae</taxon>
        <taxon>Enterococcus</taxon>
    </lineage>
</organism>
<dbReference type="FunFam" id="3.30.540.10:FF:000003">
    <property type="entry name" value="Inositol-1-monophosphatase"/>
    <property type="match status" value="1"/>
</dbReference>
<keyword evidence="4 5" id="KW-0460">Magnesium</keyword>
<feature type="binding site" evidence="5">
    <location>
        <position position="86"/>
    </location>
    <ligand>
        <name>Mg(2+)</name>
        <dbReference type="ChEBI" id="CHEBI:18420"/>
        <label>1</label>
        <note>catalytic</note>
    </ligand>
</feature>
<protein>
    <submittedName>
        <fullName evidence="6">Inositol monophosphatase</fullName>
    </submittedName>
</protein>
<dbReference type="SUPFAM" id="SSF56655">
    <property type="entry name" value="Carbohydrate phosphatase"/>
    <property type="match status" value="1"/>
</dbReference>
<sequence length="260" mass="29377">MEKRISVIKEWLYEAGEKIKNAENKKLTIDQKTSRNDLVTNMDREIQAFLIDKIHRFNPEAKILAEEDGYSKVNDFTGQLFVIDPIDGTLNFVVERENFCIMLGVYEDGKGQLGFIYDVVKEELYWGGNGIGVYKNEEALPKPPNSGLSQGLLGVNGYLFSHNRFNVRTIAEKSMGARLYGCAGLELIAMLKGHHIGYISNLSPWDYAAGNILLEEFGMKYSGILGDKLKFAGREYYLAGTKKAYEEMRRLINDSQSSKS</sequence>
<dbReference type="GO" id="GO:0007165">
    <property type="term" value="P:signal transduction"/>
    <property type="evidence" value="ECO:0007669"/>
    <property type="project" value="TreeGrafter"/>
</dbReference>
<dbReference type="AlphaFoldDB" id="A0A367CD40"/>
<keyword evidence="2 5" id="KW-0479">Metal-binding</keyword>
<evidence type="ECO:0000256" key="1">
    <source>
        <dbReference type="ARBA" id="ARBA00001946"/>
    </source>
</evidence>
<evidence type="ECO:0000313" key="6">
    <source>
        <dbReference type="EMBL" id="RCA10414.1"/>
    </source>
</evidence>
<dbReference type="CDD" id="cd01637">
    <property type="entry name" value="IMPase_like"/>
    <property type="match status" value="1"/>
</dbReference>
<feature type="binding site" evidence="5">
    <location>
        <position position="84"/>
    </location>
    <ligand>
        <name>Mg(2+)</name>
        <dbReference type="ChEBI" id="CHEBI:18420"/>
        <label>1</label>
        <note>catalytic</note>
    </ligand>
</feature>
<dbReference type="GO" id="GO:0006020">
    <property type="term" value="P:inositol metabolic process"/>
    <property type="evidence" value="ECO:0007669"/>
    <property type="project" value="TreeGrafter"/>
</dbReference>
<dbReference type="EMBL" id="LEPB01000004">
    <property type="protein sequence ID" value="RCA10414.1"/>
    <property type="molecule type" value="Genomic_DNA"/>
</dbReference>
<keyword evidence="3" id="KW-0378">Hydrolase</keyword>
<evidence type="ECO:0000313" key="7">
    <source>
        <dbReference type="Proteomes" id="UP000252797"/>
    </source>
</evidence>
<dbReference type="GO" id="GO:0046872">
    <property type="term" value="F:metal ion binding"/>
    <property type="evidence" value="ECO:0007669"/>
    <property type="project" value="UniProtKB-KW"/>
</dbReference>
<reference evidence="6 7" key="1">
    <citation type="submission" date="2015-06" db="EMBL/GenBank/DDBJ databases">
        <title>The Genome Sequence of Enterococcus durans 4EA1.</title>
        <authorList>
            <consortium name="The Broad Institute Genomics Platform"/>
            <consortium name="The Broad Institute Genome Sequencing Center for Infectious Disease"/>
            <person name="Earl A.M."/>
            <person name="Van Tyne D."/>
            <person name="Lebreton F."/>
            <person name="Saavedra J.T."/>
            <person name="Gilmore M.S."/>
            <person name="Manson Mcguire A."/>
            <person name="Clock S."/>
            <person name="Crupain M."/>
            <person name="Rangan U."/>
            <person name="Young S."/>
            <person name="Abouelleil A."/>
            <person name="Cao P."/>
            <person name="Chapman S.B."/>
            <person name="Griggs A."/>
            <person name="Priest M."/>
            <person name="Shea T."/>
            <person name="Wortman J."/>
            <person name="Nusbaum C."/>
            <person name="Birren B."/>
        </authorList>
    </citation>
    <scope>NUCLEOTIDE SEQUENCE [LARGE SCALE GENOMIC DNA]</scope>
    <source>
        <strain evidence="6 7">4EA1</strain>
    </source>
</reference>
<comment type="caution">
    <text evidence="6">The sequence shown here is derived from an EMBL/GenBank/DDBJ whole genome shotgun (WGS) entry which is preliminary data.</text>
</comment>
<dbReference type="PANTHER" id="PTHR20854:SF4">
    <property type="entry name" value="INOSITOL-1-MONOPHOSPHATASE-RELATED"/>
    <property type="match status" value="1"/>
</dbReference>
<dbReference type="Pfam" id="PF00459">
    <property type="entry name" value="Inositol_P"/>
    <property type="match status" value="1"/>
</dbReference>
<dbReference type="Proteomes" id="UP000252797">
    <property type="component" value="Unassembled WGS sequence"/>
</dbReference>
<dbReference type="STRING" id="53345.LIU_07085"/>
<dbReference type="PANTHER" id="PTHR20854">
    <property type="entry name" value="INOSITOL MONOPHOSPHATASE"/>
    <property type="match status" value="1"/>
</dbReference>
<feature type="binding site" evidence="5">
    <location>
        <position position="66"/>
    </location>
    <ligand>
        <name>Mg(2+)</name>
        <dbReference type="ChEBI" id="CHEBI:18420"/>
        <label>1</label>
        <note>catalytic</note>
    </ligand>
</feature>
<accession>A0A367CD40</accession>
<evidence type="ECO:0000256" key="3">
    <source>
        <dbReference type="ARBA" id="ARBA00022801"/>
    </source>
</evidence>
<evidence type="ECO:0000256" key="5">
    <source>
        <dbReference type="PIRSR" id="PIRSR600760-2"/>
    </source>
</evidence>
<gene>
    <name evidence="6" type="ORF">EA71_01165</name>
</gene>
<feature type="binding site" evidence="5">
    <location>
        <position position="206"/>
    </location>
    <ligand>
        <name>Mg(2+)</name>
        <dbReference type="ChEBI" id="CHEBI:18420"/>
        <label>1</label>
        <note>catalytic</note>
    </ligand>
</feature>
<proteinExistence type="predicted"/>
<comment type="cofactor">
    <cofactor evidence="1 5">
        <name>Mg(2+)</name>
        <dbReference type="ChEBI" id="CHEBI:18420"/>
    </cofactor>
</comment>
<feature type="binding site" evidence="5">
    <location>
        <position position="87"/>
    </location>
    <ligand>
        <name>Mg(2+)</name>
        <dbReference type="ChEBI" id="CHEBI:18420"/>
        <label>1</label>
        <note>catalytic</note>
    </ligand>
</feature>
<dbReference type="Gene3D" id="3.40.190.80">
    <property type="match status" value="1"/>
</dbReference>
<dbReference type="RefSeq" id="WP_113845479.1">
    <property type="nucleotide sequence ID" value="NZ_LEPB01000004.1"/>
</dbReference>
<evidence type="ECO:0000256" key="4">
    <source>
        <dbReference type="ARBA" id="ARBA00022842"/>
    </source>
</evidence>
<evidence type="ECO:0000256" key="2">
    <source>
        <dbReference type="ARBA" id="ARBA00022723"/>
    </source>
</evidence>
<dbReference type="PRINTS" id="PR00377">
    <property type="entry name" value="IMPHPHTASES"/>
</dbReference>
<dbReference type="InterPro" id="IPR000760">
    <property type="entry name" value="Inositol_monophosphatase-like"/>
</dbReference>